<evidence type="ECO:0000313" key="2">
    <source>
        <dbReference type="EMBL" id="TMV09847.1"/>
    </source>
</evidence>
<dbReference type="Gene3D" id="1.10.10.60">
    <property type="entry name" value="Homeodomain-like"/>
    <property type="match status" value="1"/>
</dbReference>
<dbReference type="Proteomes" id="UP001193035">
    <property type="component" value="Unassembled WGS sequence"/>
</dbReference>
<feature type="region of interest" description="Disordered" evidence="1">
    <location>
        <begin position="1"/>
        <end position="49"/>
    </location>
</feature>
<name>A0ABY2X397_9RHOB</name>
<dbReference type="SUPFAM" id="SSF46689">
    <property type="entry name" value="Homeodomain-like"/>
    <property type="match status" value="1"/>
</dbReference>
<evidence type="ECO:0000313" key="3">
    <source>
        <dbReference type="Proteomes" id="UP001193035"/>
    </source>
</evidence>
<evidence type="ECO:0000256" key="1">
    <source>
        <dbReference type="SAM" id="MobiDB-lite"/>
    </source>
</evidence>
<gene>
    <name evidence="2" type="ORF">FGK63_01900</name>
</gene>
<keyword evidence="3" id="KW-1185">Reference proteome</keyword>
<sequence>MSATTGAARRRSCSRQMRSTLPCSGPATAAPSTRARSEETAMPAARPDRDQIITMAQSGYPPREIAEELGIAPHAIYYVLSSARQRGVEIKRFSGGRTGARGLSRIRFTPEVKEQFRPHADLRGLTVRELAAEILEAVAASDLVDAVLDDGCDEDTQQSNGVGRP</sequence>
<comment type="caution">
    <text evidence="2">The sequence shown here is derived from an EMBL/GenBank/DDBJ whole genome shotgun (WGS) entry which is preliminary data.</text>
</comment>
<protein>
    <recommendedName>
        <fullName evidence="4">Helix-turn-helix domain-containing protein</fullName>
    </recommendedName>
</protein>
<organism evidence="2 3">
    <name type="scientific">Ruegeria sediminis</name>
    <dbReference type="NCBI Taxonomy" id="2583820"/>
    <lineage>
        <taxon>Bacteria</taxon>
        <taxon>Pseudomonadati</taxon>
        <taxon>Pseudomonadota</taxon>
        <taxon>Alphaproteobacteria</taxon>
        <taxon>Rhodobacterales</taxon>
        <taxon>Roseobacteraceae</taxon>
        <taxon>Ruegeria</taxon>
    </lineage>
</organism>
<dbReference type="EMBL" id="VCPD01000001">
    <property type="protein sequence ID" value="TMV09847.1"/>
    <property type="molecule type" value="Genomic_DNA"/>
</dbReference>
<evidence type="ECO:0008006" key="4">
    <source>
        <dbReference type="Google" id="ProtNLM"/>
    </source>
</evidence>
<dbReference type="InterPro" id="IPR009057">
    <property type="entry name" value="Homeodomain-like_sf"/>
</dbReference>
<proteinExistence type="predicted"/>
<accession>A0ABY2X397</accession>
<reference evidence="2 3" key="1">
    <citation type="submission" date="2019-05" db="EMBL/GenBank/DDBJ databases">
        <title>Ruegeria sp. nov., isolated from tidal flat.</title>
        <authorList>
            <person name="Kim W."/>
        </authorList>
    </citation>
    <scope>NUCLEOTIDE SEQUENCE [LARGE SCALE GENOMIC DNA]</scope>
    <source>
        <strain evidence="2 3">CAU 1488</strain>
    </source>
</reference>